<dbReference type="SUPFAM" id="SSF101874">
    <property type="entry name" value="YceI-like"/>
    <property type="match status" value="1"/>
</dbReference>
<dbReference type="Proteomes" id="UP001168528">
    <property type="component" value="Unassembled WGS sequence"/>
</dbReference>
<dbReference type="SMART" id="SM00867">
    <property type="entry name" value="YceI"/>
    <property type="match status" value="1"/>
</dbReference>
<evidence type="ECO:0000313" key="2">
    <source>
        <dbReference type="EMBL" id="MDO1450422.1"/>
    </source>
</evidence>
<dbReference type="PANTHER" id="PTHR34406:SF1">
    <property type="entry name" value="PROTEIN YCEI"/>
    <property type="match status" value="1"/>
</dbReference>
<protein>
    <submittedName>
        <fullName evidence="2">YceI family protein</fullName>
    </submittedName>
</protein>
<sequence>MFKLLIAFALAWTIFSPSYQPVILQPYSYTLIPDSSVIEWKGASPKVSHHGTFAVTSQGIHVVDGQVVGGTFRIPIESIRNIDLPKTIKPVLLKHLKSKDFFNIALYPEATFTLTEITPLPNPADGAIAGANQMVSGNFTLLGQTHPLSFPANITLADNRLTVESLFTLDRTKWGMTHAADPSLGNRYILPEVDIHLKVQARINHEE</sequence>
<dbReference type="Gene3D" id="2.40.128.110">
    <property type="entry name" value="Lipid/polyisoprenoid-binding, YceI-like"/>
    <property type="match status" value="1"/>
</dbReference>
<evidence type="ECO:0000313" key="3">
    <source>
        <dbReference type="Proteomes" id="UP001168528"/>
    </source>
</evidence>
<gene>
    <name evidence="2" type="ORF">Q0590_29375</name>
</gene>
<proteinExistence type="predicted"/>
<dbReference type="Pfam" id="PF04264">
    <property type="entry name" value="YceI"/>
    <property type="match status" value="1"/>
</dbReference>
<comment type="caution">
    <text evidence="2">The sequence shown here is derived from an EMBL/GenBank/DDBJ whole genome shotgun (WGS) entry which is preliminary data.</text>
</comment>
<reference evidence="2" key="1">
    <citation type="submission" date="2023-07" db="EMBL/GenBank/DDBJ databases">
        <title>The genome sequence of Rhodocytophaga aerolata KACC 12507.</title>
        <authorList>
            <person name="Zhang X."/>
        </authorList>
    </citation>
    <scope>NUCLEOTIDE SEQUENCE</scope>
    <source>
        <strain evidence="2">KACC 12507</strain>
    </source>
</reference>
<dbReference type="RefSeq" id="WP_302041224.1">
    <property type="nucleotide sequence ID" value="NZ_JAUKPO010000030.1"/>
</dbReference>
<accession>A0ABT8RE81</accession>
<keyword evidence="3" id="KW-1185">Reference proteome</keyword>
<dbReference type="InterPro" id="IPR036761">
    <property type="entry name" value="TTHA0802/YceI-like_sf"/>
</dbReference>
<name>A0ABT8RE81_9BACT</name>
<dbReference type="EMBL" id="JAUKPO010000030">
    <property type="protein sequence ID" value="MDO1450422.1"/>
    <property type="molecule type" value="Genomic_DNA"/>
</dbReference>
<dbReference type="InterPro" id="IPR007372">
    <property type="entry name" value="Lipid/polyisoprenoid-bd_YceI"/>
</dbReference>
<evidence type="ECO:0000259" key="1">
    <source>
        <dbReference type="SMART" id="SM00867"/>
    </source>
</evidence>
<dbReference type="PANTHER" id="PTHR34406">
    <property type="entry name" value="PROTEIN YCEI"/>
    <property type="match status" value="1"/>
</dbReference>
<organism evidence="2 3">
    <name type="scientific">Rhodocytophaga aerolata</name>
    <dbReference type="NCBI Taxonomy" id="455078"/>
    <lineage>
        <taxon>Bacteria</taxon>
        <taxon>Pseudomonadati</taxon>
        <taxon>Bacteroidota</taxon>
        <taxon>Cytophagia</taxon>
        <taxon>Cytophagales</taxon>
        <taxon>Rhodocytophagaceae</taxon>
        <taxon>Rhodocytophaga</taxon>
    </lineage>
</organism>
<feature type="domain" description="Lipid/polyisoprenoid-binding YceI-like" evidence="1">
    <location>
        <begin position="28"/>
        <end position="202"/>
    </location>
</feature>